<dbReference type="Proteomes" id="UP000177953">
    <property type="component" value="Unassembled WGS sequence"/>
</dbReference>
<dbReference type="SUPFAM" id="SSF53187">
    <property type="entry name" value="Zn-dependent exopeptidases"/>
    <property type="match status" value="1"/>
</dbReference>
<evidence type="ECO:0000313" key="2">
    <source>
        <dbReference type="Proteomes" id="UP000177953"/>
    </source>
</evidence>
<proteinExistence type="predicted"/>
<gene>
    <name evidence="1" type="ORF">A2754_02530</name>
</gene>
<protein>
    <recommendedName>
        <fullName evidence="3">Peptidase M14 carboxypeptidase A domain-containing protein</fullName>
    </recommendedName>
</protein>
<evidence type="ECO:0000313" key="1">
    <source>
        <dbReference type="EMBL" id="OGH69134.1"/>
    </source>
</evidence>
<comment type="caution">
    <text evidence="1">The sequence shown here is derived from an EMBL/GenBank/DDBJ whole genome shotgun (WGS) entry which is preliminary data.</text>
</comment>
<dbReference type="EMBL" id="MFPU01000064">
    <property type="protein sequence ID" value="OGH69134.1"/>
    <property type="molecule type" value="Genomic_DNA"/>
</dbReference>
<reference evidence="1 2" key="1">
    <citation type="journal article" date="2016" name="Nat. Commun.">
        <title>Thousands of microbial genomes shed light on interconnected biogeochemical processes in an aquifer system.</title>
        <authorList>
            <person name="Anantharaman K."/>
            <person name="Brown C.T."/>
            <person name="Hug L.A."/>
            <person name="Sharon I."/>
            <person name="Castelle C.J."/>
            <person name="Probst A.J."/>
            <person name="Thomas B.C."/>
            <person name="Singh A."/>
            <person name="Wilkins M.J."/>
            <person name="Karaoz U."/>
            <person name="Brodie E.L."/>
            <person name="Williams K.H."/>
            <person name="Hubbard S.S."/>
            <person name="Banfield J.F."/>
        </authorList>
    </citation>
    <scope>NUCLEOTIDE SEQUENCE [LARGE SCALE GENOMIC DNA]</scope>
</reference>
<organism evidence="1 2">
    <name type="scientific">Candidatus Magasanikbacteria bacterium RIFCSPHIGHO2_01_FULL_47_8</name>
    <dbReference type="NCBI Taxonomy" id="1798673"/>
    <lineage>
        <taxon>Bacteria</taxon>
        <taxon>Candidatus Magasanikiibacteriota</taxon>
    </lineage>
</organism>
<name>A0A1F6MBZ0_9BACT</name>
<dbReference type="AlphaFoldDB" id="A0A1F6MBZ0"/>
<dbReference type="Gene3D" id="3.40.630.10">
    <property type="entry name" value="Zn peptidases"/>
    <property type="match status" value="1"/>
</dbReference>
<evidence type="ECO:0008006" key="3">
    <source>
        <dbReference type="Google" id="ProtNLM"/>
    </source>
</evidence>
<accession>A0A1F6MBZ0</accession>
<sequence>MIDYWKRFYRLTVLGKARSIPRSVPLVRIASWPARSGGLVIVAGFHCTEPAGPLCLVHYLHHILGRALDLGVPLTLYPVVNPYGFDYRKRSTVDGGYTNAGFIHAIDSTGPEAALLRKDMERVRPRIFLDLHEDVETKRSYLYVLNGQPKLVRNLVKALGRLVPLVADKETIHDPQIIIHRGVQVETGRLVVHGGVIRNHHDGSSEDFMSHQPGVVGSFAVETPTRGVSIELRMAAHLAVIDAALDFLA</sequence>